<dbReference type="PANTHER" id="PTHR45613:SF9">
    <property type="entry name" value="MITOCHONDRIAL GROUP I INTRON SPLICING FACTOR CCM1"/>
    <property type="match status" value="1"/>
</dbReference>
<feature type="domain" description="PROP1-like PPR" evidence="3">
    <location>
        <begin position="431"/>
        <end position="545"/>
    </location>
</feature>
<evidence type="ECO:0000256" key="2">
    <source>
        <dbReference type="PROSITE-ProRule" id="PRU00708"/>
    </source>
</evidence>
<feature type="repeat" description="PPR" evidence="2">
    <location>
        <begin position="347"/>
        <end position="381"/>
    </location>
</feature>
<dbReference type="InterPro" id="IPR033443">
    <property type="entry name" value="PROP1-like_PPR_dom"/>
</dbReference>
<feature type="repeat" description="PPR" evidence="2">
    <location>
        <begin position="524"/>
        <end position="558"/>
    </location>
</feature>
<dbReference type="PROSITE" id="PS51375">
    <property type="entry name" value="PPR"/>
    <property type="match status" value="12"/>
</dbReference>
<dbReference type="NCBIfam" id="TIGR00756">
    <property type="entry name" value="PPR"/>
    <property type="match status" value="12"/>
</dbReference>
<name>A0A6A2ZG26_HIBSY</name>
<evidence type="ECO:0000259" key="3">
    <source>
        <dbReference type="Pfam" id="PF17177"/>
    </source>
</evidence>
<evidence type="ECO:0000256" key="1">
    <source>
        <dbReference type="ARBA" id="ARBA00022737"/>
    </source>
</evidence>
<feature type="repeat" description="PPR" evidence="2">
    <location>
        <begin position="208"/>
        <end position="242"/>
    </location>
</feature>
<dbReference type="Gene3D" id="1.25.40.10">
    <property type="entry name" value="Tetratricopeptide repeat domain"/>
    <property type="match status" value="6"/>
</dbReference>
<dbReference type="AlphaFoldDB" id="A0A6A2ZG26"/>
<feature type="repeat" description="PPR" evidence="2">
    <location>
        <begin position="621"/>
        <end position="655"/>
    </location>
</feature>
<evidence type="ECO:0000313" key="4">
    <source>
        <dbReference type="EMBL" id="KAE8690974.1"/>
    </source>
</evidence>
<feature type="repeat" description="PPR" evidence="2">
    <location>
        <begin position="243"/>
        <end position="277"/>
    </location>
</feature>
<evidence type="ECO:0000313" key="5">
    <source>
        <dbReference type="Proteomes" id="UP000436088"/>
    </source>
</evidence>
<dbReference type="Pfam" id="PF13041">
    <property type="entry name" value="PPR_2"/>
    <property type="match status" value="4"/>
</dbReference>
<proteinExistence type="predicted"/>
<organism evidence="4 5">
    <name type="scientific">Hibiscus syriacus</name>
    <name type="common">Rose of Sharon</name>
    <dbReference type="NCBI Taxonomy" id="106335"/>
    <lineage>
        <taxon>Eukaryota</taxon>
        <taxon>Viridiplantae</taxon>
        <taxon>Streptophyta</taxon>
        <taxon>Embryophyta</taxon>
        <taxon>Tracheophyta</taxon>
        <taxon>Spermatophyta</taxon>
        <taxon>Magnoliopsida</taxon>
        <taxon>eudicotyledons</taxon>
        <taxon>Gunneridae</taxon>
        <taxon>Pentapetalae</taxon>
        <taxon>rosids</taxon>
        <taxon>malvids</taxon>
        <taxon>Malvales</taxon>
        <taxon>Malvaceae</taxon>
        <taxon>Malvoideae</taxon>
        <taxon>Hibiscus</taxon>
    </lineage>
</organism>
<protein>
    <recommendedName>
        <fullName evidence="3">PROP1-like PPR domain-containing protein</fullName>
    </recommendedName>
</protein>
<feature type="repeat" description="PPR" evidence="2">
    <location>
        <begin position="278"/>
        <end position="312"/>
    </location>
</feature>
<dbReference type="Pfam" id="PF17177">
    <property type="entry name" value="PPR_long"/>
    <property type="match status" value="1"/>
</dbReference>
<keyword evidence="1" id="KW-0677">Repeat</keyword>
<dbReference type="PANTHER" id="PTHR45613">
    <property type="entry name" value="PENTATRICOPEPTIDE REPEAT-CONTAINING PROTEIN"/>
    <property type="match status" value="1"/>
</dbReference>
<feature type="repeat" description="PPR" evidence="2">
    <location>
        <begin position="586"/>
        <end position="620"/>
    </location>
</feature>
<keyword evidence="5" id="KW-1185">Reference proteome</keyword>
<sequence length="680" mass="76179">MKSPLKNPSSIPPFFLRRLPIPKCICTQPQTPIRTEKITSDSSSLTQTHVIKALLSHKNDPLSALKYFRSVEKKGGFVESTDVVCVLLHILVDHLVDTSKRLDFELNSRAFNYLLNSYVRVNRIDDVVDCFNGMLERDVRRFDYGICDDACFFERREAEEFFREAKAQGIDLDAGVYSIAILAAFRKPDLNMAGELLREMQARGRVPSEGTFTTVIGAFVKQGNLAEALRLKDEMLSSGKPLNVVVATSLMKGYCKQGDINGALDLFNKIKEDGVAPNKVTYTVLIEWCCRNRTVEKAYELYEEMKTMGLQPTGFNVNSLIRGFLEARSLNEASSLFDEAVESGIATVYTYNIFLYHFSKDGKVKEACGLWQRMVTNGLVPSNVMNNNVILAYCKVQNMDMAHTTFSEMIERGFKPNAITYSMLIDVHFSKGDAERALDVFYEMVGVHIALSDYTFNIIVNGLSKVGWCAMDSALRVYREMCESGISPNVITYTSMVNGLCKSDNMDLALKMHYEMKSKGLQLDVTAFNALIDGFCKKRDMVRAVSFFPNSGKSGYLRMKSFTAACKLFLASGLYSEMLTKGIVPDIVTYTVLLNGLYKKGQLQNAHKILKEMDRQGLTSNVLIYNALIAGHFREGNLEEASRLHNEMLDRGLLPDDTTYDILVNGKAKGENHLSGVSCA</sequence>
<comment type="caution">
    <text evidence="4">The sequence shown here is derived from an EMBL/GenBank/DDBJ whole genome shotgun (WGS) entry which is preliminary data.</text>
</comment>
<dbReference type="InterPro" id="IPR011990">
    <property type="entry name" value="TPR-like_helical_dom_sf"/>
</dbReference>
<dbReference type="Pfam" id="PF01535">
    <property type="entry name" value="PPR"/>
    <property type="match status" value="4"/>
</dbReference>
<feature type="repeat" description="PPR" evidence="2">
    <location>
        <begin position="417"/>
        <end position="451"/>
    </location>
</feature>
<dbReference type="Proteomes" id="UP000436088">
    <property type="component" value="Unassembled WGS sequence"/>
</dbReference>
<dbReference type="EMBL" id="VEPZ02001150">
    <property type="protein sequence ID" value="KAE8690974.1"/>
    <property type="molecule type" value="Genomic_DNA"/>
</dbReference>
<dbReference type="InterPro" id="IPR002885">
    <property type="entry name" value="PPR_rpt"/>
</dbReference>
<feature type="repeat" description="PPR" evidence="2">
    <location>
        <begin position="382"/>
        <end position="416"/>
    </location>
</feature>
<gene>
    <name evidence="4" type="ORF">F3Y22_tig00110893pilonHSYRG00830</name>
</gene>
<accession>A0A6A2ZG26</accession>
<reference evidence="4" key="1">
    <citation type="submission" date="2019-09" db="EMBL/GenBank/DDBJ databases">
        <title>Draft genome information of white flower Hibiscus syriacus.</title>
        <authorList>
            <person name="Kim Y.-M."/>
        </authorList>
    </citation>
    <scope>NUCLEOTIDE SEQUENCE [LARGE SCALE GENOMIC DNA]</scope>
    <source>
        <strain evidence="4">YM2019G1</strain>
    </source>
</reference>
<dbReference type="SUPFAM" id="SSF48452">
    <property type="entry name" value="TPR-like"/>
    <property type="match status" value="1"/>
</dbReference>
<feature type="repeat" description="PPR" evidence="2">
    <location>
        <begin position="452"/>
        <end position="488"/>
    </location>
</feature>
<feature type="repeat" description="PPR" evidence="2">
    <location>
        <begin position="107"/>
        <end position="141"/>
    </location>
</feature>
<feature type="repeat" description="PPR" evidence="2">
    <location>
        <begin position="489"/>
        <end position="523"/>
    </location>
</feature>